<dbReference type="Gene3D" id="2.120.10.80">
    <property type="entry name" value="Kelch-type beta propeller"/>
    <property type="match status" value="1"/>
</dbReference>
<evidence type="ECO:0000313" key="4">
    <source>
        <dbReference type="EMBL" id="KAK7834653.1"/>
    </source>
</evidence>
<name>A0AAW0K781_QUESU</name>
<dbReference type="PANTHER" id="PTHR24412">
    <property type="entry name" value="KELCH PROTEIN"/>
    <property type="match status" value="1"/>
</dbReference>
<dbReference type="SUPFAM" id="SSF117281">
    <property type="entry name" value="Kelch motif"/>
    <property type="match status" value="1"/>
</dbReference>
<dbReference type="AlphaFoldDB" id="A0AAW0K781"/>
<accession>A0AAW0K781</accession>
<keyword evidence="2" id="KW-0677">Repeat</keyword>
<dbReference type="EMBL" id="PKMF04000384">
    <property type="protein sequence ID" value="KAK7834653.1"/>
    <property type="molecule type" value="Genomic_DNA"/>
</dbReference>
<dbReference type="InterPro" id="IPR006652">
    <property type="entry name" value="Kelch_1"/>
</dbReference>
<dbReference type="Pfam" id="PF01344">
    <property type="entry name" value="Kelch_1"/>
    <property type="match status" value="1"/>
</dbReference>
<evidence type="ECO:0000256" key="2">
    <source>
        <dbReference type="ARBA" id="ARBA00022737"/>
    </source>
</evidence>
<protein>
    <submittedName>
        <fullName evidence="4">F-box/kelch-repeat protein</fullName>
    </submittedName>
</protein>
<evidence type="ECO:0000256" key="3">
    <source>
        <dbReference type="SAM" id="MobiDB-lite"/>
    </source>
</evidence>
<keyword evidence="5" id="KW-1185">Reference proteome</keyword>
<reference evidence="4 5" key="1">
    <citation type="journal article" date="2018" name="Sci. Data">
        <title>The draft genome sequence of cork oak.</title>
        <authorList>
            <person name="Ramos A.M."/>
            <person name="Usie A."/>
            <person name="Barbosa P."/>
            <person name="Barros P.M."/>
            <person name="Capote T."/>
            <person name="Chaves I."/>
            <person name="Simoes F."/>
            <person name="Abreu I."/>
            <person name="Carrasquinho I."/>
            <person name="Faro C."/>
            <person name="Guimaraes J.B."/>
            <person name="Mendonca D."/>
            <person name="Nobrega F."/>
            <person name="Rodrigues L."/>
            <person name="Saibo N.J.M."/>
            <person name="Varela M.C."/>
            <person name="Egas C."/>
            <person name="Matos J."/>
            <person name="Miguel C.M."/>
            <person name="Oliveira M.M."/>
            <person name="Ricardo C.P."/>
            <person name="Goncalves S."/>
        </authorList>
    </citation>
    <scope>NUCLEOTIDE SEQUENCE [LARGE SCALE GENOMIC DNA]</scope>
    <source>
        <strain evidence="5">cv. HL8</strain>
    </source>
</reference>
<feature type="region of interest" description="Disordered" evidence="3">
    <location>
        <begin position="430"/>
        <end position="455"/>
    </location>
</feature>
<dbReference type="PANTHER" id="PTHR24412:SF489">
    <property type="entry name" value="RING FINGER DOMAIN AND KELCH REPEAT-CONTAINING PROTEIN DDB_G0271372"/>
    <property type="match status" value="1"/>
</dbReference>
<evidence type="ECO:0000313" key="5">
    <source>
        <dbReference type="Proteomes" id="UP000237347"/>
    </source>
</evidence>
<organism evidence="4 5">
    <name type="scientific">Quercus suber</name>
    <name type="common">Cork oak</name>
    <dbReference type="NCBI Taxonomy" id="58331"/>
    <lineage>
        <taxon>Eukaryota</taxon>
        <taxon>Viridiplantae</taxon>
        <taxon>Streptophyta</taxon>
        <taxon>Embryophyta</taxon>
        <taxon>Tracheophyta</taxon>
        <taxon>Spermatophyta</taxon>
        <taxon>Magnoliopsida</taxon>
        <taxon>eudicotyledons</taxon>
        <taxon>Gunneridae</taxon>
        <taxon>Pentapetalae</taxon>
        <taxon>rosids</taxon>
        <taxon>fabids</taxon>
        <taxon>Fagales</taxon>
        <taxon>Fagaceae</taxon>
        <taxon>Quercus</taxon>
    </lineage>
</organism>
<evidence type="ECO:0000256" key="1">
    <source>
        <dbReference type="ARBA" id="ARBA00022441"/>
    </source>
</evidence>
<keyword evidence="1" id="KW-0880">Kelch repeat</keyword>
<proteinExistence type="predicted"/>
<dbReference type="InterPro" id="IPR015915">
    <property type="entry name" value="Kelch-typ_b-propeller"/>
</dbReference>
<comment type="caution">
    <text evidence="4">The sequence shown here is derived from an EMBL/GenBank/DDBJ whole genome shotgun (WGS) entry which is preliminary data.</text>
</comment>
<dbReference type="Proteomes" id="UP000237347">
    <property type="component" value="Unassembled WGS sequence"/>
</dbReference>
<sequence>MDPMEEEEVVESEEEKGWGRLDDLDGEYEICICARETNYEVMKCYTIKVPDEEARAPLSYFLARPAAPVNLVLRGVQIREYSSFTPKDLSPFSVTPAEGPYFSRYLALLNNHLYSVGGQAKLTRSEFEELRGGEDYPLHEIYMSSRSVWTLDLTCPDLGWKQLDKPMRNRRKDPQTIVVDGKLYVFGGLYDHKPIPEDCSSGRGWMEVYDPITEKWDSLPNPPFSIAINRDYEPVIFAHLELEEDKHEIMVVDQSNSQENDMCADFLKYNVMSSTWETWLQQHWAAVYSYTHCGRAVVVDHTKAYWASIVSMGKWNTECCIFGFDSKSKIWTHERLNPTPFLGESECFCWTSPGLLHLSDHKFCLLLGSRNSSHEPSEKASNYLLCIVLDLSAFFYNYGDPVRKPPLSVISVQKYSLDTKIELLDCMITNRGTQPPKTKKPKTSEEEGSVTTEDH</sequence>
<gene>
    <name evidence="4" type="ORF">CFP56_024559</name>
</gene>